<evidence type="ECO:0000256" key="3">
    <source>
        <dbReference type="ARBA" id="ARBA00009413"/>
    </source>
</evidence>
<keyword evidence="14" id="KW-1185">Reference proteome</keyword>
<sequence>MAEVNPGFPTSCNDVGCLSALKTKTNVITKSGGDFIKGTIDQNLLSEKLKFLPDEQEELKIEDGHFYDETNPVYLKFPASSIEYVAIINILKIDDSGITQMKYNEGCIIITCNKRRVSELQEKVSSELSKVRSSHWDEIYLSQGEEIRTSELSQNDLVMVFYVTEEMKVVLFSSNKEQLDLVKHKIMVQLGRRALTDRNRKRCSLKTSVESDSSLLYSPDSKTMPLKNTFLTEKGVIIKVYSIPITDTNVECIVNATDTQLRNSFGVSKAIADAAGKGFKAACDEHIRLHGPLKRADAIVLPPGSLKCQCIISIAGPTKFKQDEMYISLVDLENIIVESLKVADGRGLKSIAFPSVCAGLAGLDAELCAQQYYRSVNRFVQQTKSPLNLKEIHFVDVKSSMTKIIQETFTKHYSPQTINFTSTNIKESRLFPASVLPLEKNAAGHTQSSSIPNTDGMTPSEREVKDGDGMLYYPHEKTTIKLVSDNICDIVTDALVSIEDANGSGNGQIAKALLAAAGSRYQDVEHSKVKMAKRSITEVVVTGSGRLKCEFVLHAIAPEWGIKTTREIQSFKNNVEKTMMNIMDAACEKNLKCIAVPLIGIFTDGMSEAPLTICCEAMIAGLDMWIQSHSKEYQFKEVILICSNPVASKCFAYILSAKRKQDIKGGISTRGISLTSSESRSDASIISSSSIQSKENCVICKESITDPKVLPKCGHTFCKECINQQFLYKPACHCCGVVYGKITGSQPNGTMQVFYEKYSLPGFEGCSTIVILYEFAGGIQKAEHPHPGRPYNGTKCKAYLPDNKKGKLVLRLLREAFNRRLVFTIETSRTTGLEDTVTWNDIHHKTNRDGGPQK</sequence>
<dbReference type="AlphaFoldDB" id="A0ABD3VUH0"/>
<dbReference type="EMBL" id="JBJQND010000010">
    <property type="protein sequence ID" value="KAL3865247.1"/>
    <property type="molecule type" value="Genomic_DNA"/>
</dbReference>
<dbReference type="Pfam" id="PF01661">
    <property type="entry name" value="Macro"/>
    <property type="match status" value="2"/>
</dbReference>
<dbReference type="InterPro" id="IPR039398">
    <property type="entry name" value="Deltex_fam"/>
</dbReference>
<comment type="caution">
    <text evidence="13">The sequence shown here is derived from an EMBL/GenBank/DDBJ whole genome shotgun (WGS) entry which is preliminary data.</text>
</comment>
<dbReference type="SUPFAM" id="SSF52949">
    <property type="entry name" value="Macro domain-like"/>
    <property type="match status" value="2"/>
</dbReference>
<dbReference type="Gene3D" id="3.40.220.10">
    <property type="entry name" value="Leucine Aminopeptidase, subunit E, domain 1"/>
    <property type="match status" value="2"/>
</dbReference>
<evidence type="ECO:0000256" key="8">
    <source>
        <dbReference type="PROSITE-ProRule" id="PRU00175"/>
    </source>
</evidence>
<dbReference type="Gene3D" id="3.30.40.10">
    <property type="entry name" value="Zinc/RING finger domain, C3HC4 (zinc finger)"/>
    <property type="match status" value="1"/>
</dbReference>
<dbReference type="InterPro" id="IPR002589">
    <property type="entry name" value="Macro_dom"/>
</dbReference>
<keyword evidence="6 8" id="KW-0863">Zinc-finger</keyword>
<dbReference type="PANTHER" id="PTHR12622">
    <property type="entry name" value="DELTEX-RELATED"/>
    <property type="match status" value="1"/>
</dbReference>
<evidence type="ECO:0000256" key="6">
    <source>
        <dbReference type="ARBA" id="ARBA00022771"/>
    </source>
</evidence>
<dbReference type="InterPro" id="IPR039396">
    <property type="entry name" value="Deltex_C"/>
</dbReference>
<dbReference type="SMART" id="SM00184">
    <property type="entry name" value="RING"/>
    <property type="match status" value="1"/>
</dbReference>
<feature type="region of interest" description="Disordered" evidence="10">
    <location>
        <begin position="442"/>
        <end position="463"/>
    </location>
</feature>
<dbReference type="PROSITE" id="PS00518">
    <property type="entry name" value="ZF_RING_1"/>
    <property type="match status" value="1"/>
</dbReference>
<dbReference type="InterPro" id="IPR017907">
    <property type="entry name" value="Znf_RING_CS"/>
</dbReference>
<comment type="catalytic activity">
    <reaction evidence="1 9">
        <text>S-ubiquitinyl-[E2 ubiquitin-conjugating enzyme]-L-cysteine + [acceptor protein]-L-lysine = [E2 ubiquitin-conjugating enzyme]-L-cysteine + N(6)-ubiquitinyl-[acceptor protein]-L-lysine.</text>
        <dbReference type="EC" id="2.3.2.27"/>
    </reaction>
</comment>
<name>A0ABD3VUH0_SINWO</name>
<comment type="subcellular location">
    <subcellularLocation>
        <location evidence="9">Cytoplasm</location>
    </subcellularLocation>
</comment>
<evidence type="ECO:0000313" key="13">
    <source>
        <dbReference type="EMBL" id="KAL3865247.1"/>
    </source>
</evidence>
<dbReference type="SMART" id="SM00506">
    <property type="entry name" value="A1pp"/>
    <property type="match status" value="2"/>
</dbReference>
<dbReference type="InterPro" id="IPR001841">
    <property type="entry name" value="Znf_RING"/>
</dbReference>
<keyword evidence="4 9" id="KW-0808">Transferase</keyword>
<dbReference type="SUPFAM" id="SSF57850">
    <property type="entry name" value="RING/U-box"/>
    <property type="match status" value="1"/>
</dbReference>
<dbReference type="PROSITE" id="PS51154">
    <property type="entry name" value="MACRO"/>
    <property type="match status" value="2"/>
</dbReference>
<dbReference type="Pfam" id="PF18102">
    <property type="entry name" value="DTC"/>
    <property type="match status" value="1"/>
</dbReference>
<dbReference type="GO" id="GO:0005737">
    <property type="term" value="C:cytoplasm"/>
    <property type="evidence" value="ECO:0007669"/>
    <property type="project" value="UniProtKB-SubCell"/>
</dbReference>
<feature type="domain" description="RING-type" evidence="11">
    <location>
        <begin position="697"/>
        <end position="735"/>
    </location>
</feature>
<keyword evidence="5 9" id="KW-0479">Metal-binding</keyword>
<keyword evidence="7 9" id="KW-0862">Zinc</keyword>
<evidence type="ECO:0000256" key="10">
    <source>
        <dbReference type="SAM" id="MobiDB-lite"/>
    </source>
</evidence>
<feature type="domain" description="Macro" evidence="12">
    <location>
        <begin position="225"/>
        <end position="413"/>
    </location>
</feature>
<dbReference type="PROSITE" id="PS50089">
    <property type="entry name" value="ZF_RING_2"/>
    <property type="match status" value="1"/>
</dbReference>
<comment type="pathway">
    <text evidence="2 9">Protein modification; protein ubiquitination.</text>
</comment>
<dbReference type="Pfam" id="PF13445">
    <property type="entry name" value="zf-RING_UBOX"/>
    <property type="match status" value="1"/>
</dbReference>
<dbReference type="EC" id="2.3.2.27" evidence="9"/>
<dbReference type="CDD" id="cd09633">
    <property type="entry name" value="Deltex_C"/>
    <property type="match status" value="1"/>
</dbReference>
<proteinExistence type="inferred from homology"/>
<evidence type="ECO:0000256" key="2">
    <source>
        <dbReference type="ARBA" id="ARBA00004906"/>
    </source>
</evidence>
<dbReference type="GO" id="GO:0008270">
    <property type="term" value="F:zinc ion binding"/>
    <property type="evidence" value="ECO:0007669"/>
    <property type="project" value="UniProtKB-KW"/>
</dbReference>
<dbReference type="InterPro" id="IPR013083">
    <property type="entry name" value="Znf_RING/FYVE/PHD"/>
</dbReference>
<evidence type="ECO:0000259" key="11">
    <source>
        <dbReference type="PROSITE" id="PS50089"/>
    </source>
</evidence>
<evidence type="ECO:0000259" key="12">
    <source>
        <dbReference type="PROSITE" id="PS51154"/>
    </source>
</evidence>
<organism evidence="13 14">
    <name type="scientific">Sinanodonta woodiana</name>
    <name type="common">Chinese pond mussel</name>
    <name type="synonym">Anodonta woodiana</name>
    <dbReference type="NCBI Taxonomy" id="1069815"/>
    <lineage>
        <taxon>Eukaryota</taxon>
        <taxon>Metazoa</taxon>
        <taxon>Spiralia</taxon>
        <taxon>Lophotrochozoa</taxon>
        <taxon>Mollusca</taxon>
        <taxon>Bivalvia</taxon>
        <taxon>Autobranchia</taxon>
        <taxon>Heteroconchia</taxon>
        <taxon>Palaeoheterodonta</taxon>
        <taxon>Unionida</taxon>
        <taxon>Unionoidea</taxon>
        <taxon>Unionidae</taxon>
        <taxon>Unioninae</taxon>
        <taxon>Sinanodonta</taxon>
    </lineage>
</organism>
<evidence type="ECO:0000256" key="1">
    <source>
        <dbReference type="ARBA" id="ARBA00000900"/>
    </source>
</evidence>
<dbReference type="InterPro" id="IPR039399">
    <property type="entry name" value="Deltex_C_sf"/>
</dbReference>
<evidence type="ECO:0000256" key="5">
    <source>
        <dbReference type="ARBA" id="ARBA00022723"/>
    </source>
</evidence>
<dbReference type="InterPro" id="IPR027370">
    <property type="entry name" value="Znf-RING_euk"/>
</dbReference>
<dbReference type="Proteomes" id="UP001634394">
    <property type="component" value="Unassembled WGS sequence"/>
</dbReference>
<dbReference type="GO" id="GO:0061630">
    <property type="term" value="F:ubiquitin protein ligase activity"/>
    <property type="evidence" value="ECO:0007669"/>
    <property type="project" value="UniProtKB-UniRule"/>
</dbReference>
<feature type="domain" description="Macro" evidence="12">
    <location>
        <begin position="467"/>
        <end position="659"/>
    </location>
</feature>
<comment type="similarity">
    <text evidence="3 9">Belongs to the Deltex family.</text>
</comment>
<accession>A0ABD3VUH0</accession>
<dbReference type="GO" id="GO:0016567">
    <property type="term" value="P:protein ubiquitination"/>
    <property type="evidence" value="ECO:0007669"/>
    <property type="project" value="UniProtKB-UniRule"/>
</dbReference>
<keyword evidence="9" id="KW-0963">Cytoplasm</keyword>
<evidence type="ECO:0000256" key="9">
    <source>
        <dbReference type="RuleBase" id="RU367105"/>
    </source>
</evidence>
<evidence type="ECO:0000256" key="4">
    <source>
        <dbReference type="ARBA" id="ARBA00022679"/>
    </source>
</evidence>
<reference evidence="13 14" key="1">
    <citation type="submission" date="2024-11" db="EMBL/GenBank/DDBJ databases">
        <title>Chromosome-level genome assembly of the freshwater bivalve Anodonta woodiana.</title>
        <authorList>
            <person name="Chen X."/>
        </authorList>
    </citation>
    <scope>NUCLEOTIDE SEQUENCE [LARGE SCALE GENOMIC DNA]</scope>
    <source>
        <strain evidence="13">MN2024</strain>
        <tissue evidence="13">Gills</tissue>
    </source>
</reference>
<protein>
    <recommendedName>
        <fullName evidence="9">E3 ubiquitin-protein ligase</fullName>
        <ecNumber evidence="9">2.3.2.27</ecNumber>
    </recommendedName>
</protein>
<feature type="compositionally biased region" description="Polar residues" evidence="10">
    <location>
        <begin position="444"/>
        <end position="457"/>
    </location>
</feature>
<evidence type="ECO:0000256" key="7">
    <source>
        <dbReference type="ARBA" id="ARBA00022833"/>
    </source>
</evidence>
<gene>
    <name evidence="13" type="ORF">ACJMK2_006862</name>
</gene>
<dbReference type="Gene3D" id="3.30.390.130">
    <property type="match status" value="1"/>
</dbReference>
<dbReference type="InterPro" id="IPR043472">
    <property type="entry name" value="Macro_dom-like"/>
</dbReference>
<evidence type="ECO:0000313" key="14">
    <source>
        <dbReference type="Proteomes" id="UP001634394"/>
    </source>
</evidence>